<name>A0AAV5WFD3_9BILA</name>
<reference evidence="1" key="1">
    <citation type="submission" date="2023-10" db="EMBL/GenBank/DDBJ databases">
        <title>Genome assembly of Pristionchus species.</title>
        <authorList>
            <person name="Yoshida K."/>
            <person name="Sommer R.J."/>
        </authorList>
    </citation>
    <scope>NUCLEOTIDE SEQUENCE</scope>
    <source>
        <strain evidence="1">RS5133</strain>
    </source>
</reference>
<proteinExistence type="predicted"/>
<dbReference type="Proteomes" id="UP001432322">
    <property type="component" value="Unassembled WGS sequence"/>
</dbReference>
<evidence type="ECO:0000313" key="2">
    <source>
        <dbReference type="Proteomes" id="UP001432322"/>
    </source>
</evidence>
<comment type="caution">
    <text evidence="1">The sequence shown here is derived from an EMBL/GenBank/DDBJ whole genome shotgun (WGS) entry which is preliminary data.</text>
</comment>
<dbReference type="EMBL" id="BTSY01000005">
    <property type="protein sequence ID" value="GMT29586.1"/>
    <property type="molecule type" value="Genomic_DNA"/>
</dbReference>
<accession>A0AAV5WFD3</accession>
<feature type="non-terminal residue" evidence="1">
    <location>
        <position position="1"/>
    </location>
</feature>
<gene>
    <name evidence="1" type="ORF">PFISCL1PPCAC_20883</name>
</gene>
<protein>
    <submittedName>
        <fullName evidence="1">Uncharacterized protein</fullName>
    </submittedName>
</protein>
<evidence type="ECO:0000313" key="1">
    <source>
        <dbReference type="EMBL" id="GMT29586.1"/>
    </source>
</evidence>
<dbReference type="AlphaFoldDB" id="A0AAV5WFD3"/>
<keyword evidence="2" id="KW-1185">Reference proteome</keyword>
<feature type="non-terminal residue" evidence="1">
    <location>
        <position position="99"/>
    </location>
</feature>
<organism evidence="1 2">
    <name type="scientific">Pristionchus fissidentatus</name>
    <dbReference type="NCBI Taxonomy" id="1538716"/>
    <lineage>
        <taxon>Eukaryota</taxon>
        <taxon>Metazoa</taxon>
        <taxon>Ecdysozoa</taxon>
        <taxon>Nematoda</taxon>
        <taxon>Chromadorea</taxon>
        <taxon>Rhabditida</taxon>
        <taxon>Rhabditina</taxon>
        <taxon>Diplogasteromorpha</taxon>
        <taxon>Diplogasteroidea</taxon>
        <taxon>Neodiplogasteridae</taxon>
        <taxon>Pristionchus</taxon>
    </lineage>
</organism>
<sequence length="99" mass="11453">IDTLLNRYEGWMTNEMVEIVSGQLFECHSTGRHIHSHCVDDHTTICQNVDTKGELKSRRSDIVHRLEHLKSEASNWRSNWGQIECPHLLLANRVESSKS</sequence>